<comment type="caution">
    <text evidence="1">The sequence shown here is derived from an EMBL/GenBank/DDBJ whole genome shotgun (WGS) entry which is preliminary data.</text>
</comment>
<evidence type="ECO:0000313" key="1">
    <source>
        <dbReference type="EMBL" id="KAI5396174.1"/>
    </source>
</evidence>
<name>A0A9D5A5J0_PEA</name>
<keyword evidence="2" id="KW-1185">Reference proteome</keyword>
<evidence type="ECO:0000313" key="2">
    <source>
        <dbReference type="Proteomes" id="UP001058974"/>
    </source>
</evidence>
<dbReference type="EMBL" id="JAMSHJ010000006">
    <property type="protein sequence ID" value="KAI5396174.1"/>
    <property type="molecule type" value="Genomic_DNA"/>
</dbReference>
<organism evidence="1 2">
    <name type="scientific">Pisum sativum</name>
    <name type="common">Garden pea</name>
    <name type="synonym">Lathyrus oleraceus</name>
    <dbReference type="NCBI Taxonomy" id="3888"/>
    <lineage>
        <taxon>Eukaryota</taxon>
        <taxon>Viridiplantae</taxon>
        <taxon>Streptophyta</taxon>
        <taxon>Embryophyta</taxon>
        <taxon>Tracheophyta</taxon>
        <taxon>Spermatophyta</taxon>
        <taxon>Magnoliopsida</taxon>
        <taxon>eudicotyledons</taxon>
        <taxon>Gunneridae</taxon>
        <taxon>Pentapetalae</taxon>
        <taxon>rosids</taxon>
        <taxon>fabids</taxon>
        <taxon>Fabales</taxon>
        <taxon>Fabaceae</taxon>
        <taxon>Papilionoideae</taxon>
        <taxon>50 kb inversion clade</taxon>
        <taxon>NPAAA clade</taxon>
        <taxon>Hologalegina</taxon>
        <taxon>IRL clade</taxon>
        <taxon>Fabeae</taxon>
        <taxon>Lathyrus</taxon>
    </lineage>
</organism>
<reference evidence="1 2" key="1">
    <citation type="journal article" date="2022" name="Nat. Genet.">
        <title>Improved pea reference genome and pan-genome highlight genomic features and evolutionary characteristics.</title>
        <authorList>
            <person name="Yang T."/>
            <person name="Liu R."/>
            <person name="Luo Y."/>
            <person name="Hu S."/>
            <person name="Wang D."/>
            <person name="Wang C."/>
            <person name="Pandey M.K."/>
            <person name="Ge S."/>
            <person name="Xu Q."/>
            <person name="Li N."/>
            <person name="Li G."/>
            <person name="Huang Y."/>
            <person name="Saxena R.K."/>
            <person name="Ji Y."/>
            <person name="Li M."/>
            <person name="Yan X."/>
            <person name="He Y."/>
            <person name="Liu Y."/>
            <person name="Wang X."/>
            <person name="Xiang C."/>
            <person name="Varshney R.K."/>
            <person name="Ding H."/>
            <person name="Gao S."/>
            <person name="Zong X."/>
        </authorList>
    </citation>
    <scope>NUCLEOTIDE SEQUENCE [LARGE SCALE GENOMIC DNA]</scope>
    <source>
        <strain evidence="1 2">cv. Zhongwan 6</strain>
    </source>
</reference>
<dbReference type="Gramene" id="Psat06G0239300-T1">
    <property type="protein sequence ID" value="KAI5396174.1"/>
    <property type="gene ID" value="KIW84_062393"/>
</dbReference>
<sequence length="127" mass="14825">MTMALRSKNKLHFINDSLPQPLDEDRNSIAWVRCNTMIMSWLHNSVESEISQSVLWMDIAVGIWNELRDRFYQGDVFRISDLQEEICNLKQGNISCQAVIKILAYKDDDQVIRFLKGLNDQYSVVRS</sequence>
<gene>
    <name evidence="1" type="ORF">KIW84_062393</name>
</gene>
<dbReference type="Proteomes" id="UP001058974">
    <property type="component" value="Chromosome 6"/>
</dbReference>
<protein>
    <recommendedName>
        <fullName evidence="3">Retrotransposon gag domain-containing protein</fullName>
    </recommendedName>
</protein>
<accession>A0A9D5A5J0</accession>
<evidence type="ECO:0008006" key="3">
    <source>
        <dbReference type="Google" id="ProtNLM"/>
    </source>
</evidence>
<proteinExistence type="predicted"/>
<dbReference type="PANTHER" id="PTHR37610">
    <property type="entry name" value="CCHC-TYPE DOMAIN-CONTAINING PROTEIN"/>
    <property type="match status" value="1"/>
</dbReference>
<dbReference type="PANTHER" id="PTHR37610:SF55">
    <property type="entry name" value="RETROTRANSPOSON COPIA-LIKE N-TERMINAL DOMAIN-CONTAINING PROTEIN"/>
    <property type="match status" value="1"/>
</dbReference>
<dbReference type="AlphaFoldDB" id="A0A9D5A5J0"/>